<gene>
    <name evidence="3" type="ORF">KHA94_17445</name>
</gene>
<proteinExistence type="predicted"/>
<evidence type="ECO:0000313" key="4">
    <source>
        <dbReference type="Proteomes" id="UP000681027"/>
    </source>
</evidence>
<dbReference type="InterPro" id="IPR003675">
    <property type="entry name" value="Rce1/LyrA-like_dom"/>
</dbReference>
<dbReference type="InterPro" id="IPR052710">
    <property type="entry name" value="CAAX_protease"/>
</dbReference>
<evidence type="ECO:0000313" key="3">
    <source>
        <dbReference type="EMBL" id="MBS4191954.1"/>
    </source>
</evidence>
<feature type="transmembrane region" description="Helical" evidence="1">
    <location>
        <begin position="32"/>
        <end position="52"/>
    </location>
</feature>
<feature type="transmembrane region" description="Helical" evidence="1">
    <location>
        <begin position="109"/>
        <end position="130"/>
    </location>
</feature>
<dbReference type="Pfam" id="PF02517">
    <property type="entry name" value="Rce1-like"/>
    <property type="match status" value="1"/>
</dbReference>
<sequence length="211" mass="24192">MKKNHVYALIIYFGVGLLGDVITLIFNNPRSLVIILNFMLSPLLLFVTLYLLKDDLKLMVFEKRKSTVKQSIYAIIKWFFIVIIGFIVIATITPLFSTSEVSNSSRMTQAVPLIVIPFVFIAPILEELIFRRIIFTSFSKKFTILLSILFTSVIFAGWHMTLSGFPLIFWLSVVITYSYYQTNRLLVPITIHILWNLFSSSVALIGASFFE</sequence>
<name>A0ABS5NX01_9BACI</name>
<dbReference type="PANTHER" id="PTHR36435:SF1">
    <property type="entry name" value="CAAX AMINO TERMINAL PROTEASE FAMILY PROTEIN"/>
    <property type="match status" value="1"/>
</dbReference>
<dbReference type="RefSeq" id="WP_213103415.1">
    <property type="nucleotide sequence ID" value="NZ_JAGYPM010000004.1"/>
</dbReference>
<keyword evidence="1" id="KW-0472">Membrane</keyword>
<dbReference type="Proteomes" id="UP000681027">
    <property type="component" value="Unassembled WGS sequence"/>
</dbReference>
<evidence type="ECO:0000259" key="2">
    <source>
        <dbReference type="Pfam" id="PF02517"/>
    </source>
</evidence>
<dbReference type="EMBL" id="JAGYPM010000004">
    <property type="protein sequence ID" value="MBS4191954.1"/>
    <property type="molecule type" value="Genomic_DNA"/>
</dbReference>
<feature type="transmembrane region" description="Helical" evidence="1">
    <location>
        <begin position="72"/>
        <end position="97"/>
    </location>
</feature>
<evidence type="ECO:0000256" key="1">
    <source>
        <dbReference type="SAM" id="Phobius"/>
    </source>
</evidence>
<feature type="domain" description="CAAX prenyl protease 2/Lysostaphin resistance protein A-like" evidence="2">
    <location>
        <begin position="111"/>
        <end position="198"/>
    </location>
</feature>
<keyword evidence="1" id="KW-1133">Transmembrane helix</keyword>
<comment type="caution">
    <text evidence="3">The sequence shown here is derived from an EMBL/GenBank/DDBJ whole genome shotgun (WGS) entry which is preliminary data.</text>
</comment>
<keyword evidence="4" id="KW-1185">Reference proteome</keyword>
<keyword evidence="1" id="KW-0812">Transmembrane</keyword>
<keyword evidence="3" id="KW-0378">Hydrolase</keyword>
<keyword evidence="3" id="KW-0482">Metalloprotease</keyword>
<dbReference type="PANTHER" id="PTHR36435">
    <property type="entry name" value="SLR1288 PROTEIN"/>
    <property type="match status" value="1"/>
</dbReference>
<feature type="transmembrane region" description="Helical" evidence="1">
    <location>
        <begin position="7"/>
        <end position="26"/>
    </location>
</feature>
<feature type="transmembrane region" description="Helical" evidence="1">
    <location>
        <begin position="142"/>
        <end position="158"/>
    </location>
</feature>
<dbReference type="GO" id="GO:0008237">
    <property type="term" value="F:metallopeptidase activity"/>
    <property type="evidence" value="ECO:0007669"/>
    <property type="project" value="UniProtKB-KW"/>
</dbReference>
<organism evidence="3 4">
    <name type="scientific">Cytobacillus citreus</name>
    <dbReference type="NCBI Taxonomy" id="2833586"/>
    <lineage>
        <taxon>Bacteria</taxon>
        <taxon>Bacillati</taxon>
        <taxon>Bacillota</taxon>
        <taxon>Bacilli</taxon>
        <taxon>Bacillales</taxon>
        <taxon>Bacillaceae</taxon>
        <taxon>Cytobacillus</taxon>
    </lineage>
</organism>
<reference evidence="3 4" key="1">
    <citation type="submission" date="2021-05" db="EMBL/GenBank/DDBJ databases">
        <title>Novel Bacillus species.</title>
        <authorList>
            <person name="Liu G."/>
        </authorList>
    </citation>
    <scope>NUCLEOTIDE SEQUENCE [LARGE SCALE GENOMIC DNA]</scope>
    <source>
        <strain evidence="3 4">FJAT-49705</strain>
    </source>
</reference>
<accession>A0ABS5NX01</accession>
<keyword evidence="3" id="KW-0645">Protease</keyword>
<feature type="transmembrane region" description="Helical" evidence="1">
    <location>
        <begin position="192"/>
        <end position="210"/>
    </location>
</feature>
<protein>
    <submittedName>
        <fullName evidence="3">CPBP family intramembrane metalloprotease</fullName>
    </submittedName>
</protein>